<evidence type="ECO:0000313" key="3">
    <source>
        <dbReference type="Proteomes" id="UP000218238"/>
    </source>
</evidence>
<dbReference type="EMBL" id="NTFS01000178">
    <property type="protein sequence ID" value="PAX53033.1"/>
    <property type="molecule type" value="Genomic_DNA"/>
</dbReference>
<keyword evidence="1" id="KW-0472">Membrane</keyword>
<dbReference type="RefSeq" id="WP_095722680.1">
    <property type="nucleotide sequence ID" value="NZ_NTFS01000178.1"/>
</dbReference>
<evidence type="ECO:0000256" key="1">
    <source>
        <dbReference type="SAM" id="Phobius"/>
    </source>
</evidence>
<gene>
    <name evidence="2" type="ORF">CK510_16170</name>
</gene>
<name>A0A2A2TH23_9CYAN</name>
<feature type="transmembrane region" description="Helical" evidence="1">
    <location>
        <begin position="75"/>
        <end position="95"/>
    </location>
</feature>
<keyword evidence="1" id="KW-0812">Transmembrane</keyword>
<sequence>MSNLISKIFISNLTFKKPHNLAITIFSIFLVLDILLEATKTPQIYSILITIFTIYFFGRRYAFLYKKEMSHNFKLLACIYYLFGQFLLLGAIVGWNKEILLEKLLASVMTNLSINPEINPEISPSFAIALLTWLVVAKILNCALIYWLLEKGCKDFLKK</sequence>
<feature type="transmembrane region" description="Helical" evidence="1">
    <location>
        <begin position="126"/>
        <end position="149"/>
    </location>
</feature>
<accession>A0A2A2TH23</accession>
<evidence type="ECO:0000313" key="2">
    <source>
        <dbReference type="EMBL" id="PAX53033.1"/>
    </source>
</evidence>
<keyword evidence="3" id="KW-1185">Reference proteome</keyword>
<organism evidence="2 3">
    <name type="scientific">Brunnivagina elsteri CCALA 953</name>
    <dbReference type="NCBI Taxonomy" id="987040"/>
    <lineage>
        <taxon>Bacteria</taxon>
        <taxon>Bacillati</taxon>
        <taxon>Cyanobacteriota</taxon>
        <taxon>Cyanophyceae</taxon>
        <taxon>Nostocales</taxon>
        <taxon>Calotrichaceae</taxon>
        <taxon>Brunnivagina</taxon>
    </lineage>
</organism>
<feature type="transmembrane region" description="Helical" evidence="1">
    <location>
        <begin position="21"/>
        <end position="38"/>
    </location>
</feature>
<feature type="transmembrane region" description="Helical" evidence="1">
    <location>
        <begin position="44"/>
        <end position="63"/>
    </location>
</feature>
<reference evidence="2 3" key="1">
    <citation type="submission" date="2017-08" db="EMBL/GenBank/DDBJ databases">
        <title>Draft genome sequence of filamentous cyanobacterium Calothrix elsteri CCALA 953.</title>
        <authorList>
            <person name="Gagunashvili A.N."/>
            <person name="Elster J."/>
            <person name="Andresson O.S."/>
        </authorList>
    </citation>
    <scope>NUCLEOTIDE SEQUENCE [LARGE SCALE GENOMIC DNA]</scope>
    <source>
        <strain evidence="2 3">CCALA 953</strain>
    </source>
</reference>
<comment type="caution">
    <text evidence="2">The sequence shown here is derived from an EMBL/GenBank/DDBJ whole genome shotgun (WGS) entry which is preliminary data.</text>
</comment>
<proteinExistence type="predicted"/>
<dbReference type="AlphaFoldDB" id="A0A2A2TH23"/>
<keyword evidence="1" id="KW-1133">Transmembrane helix</keyword>
<protein>
    <submittedName>
        <fullName evidence="2">Uncharacterized protein</fullName>
    </submittedName>
</protein>
<dbReference type="Proteomes" id="UP000218238">
    <property type="component" value="Unassembled WGS sequence"/>
</dbReference>